<dbReference type="OrthoDB" id="427480at2759"/>
<dbReference type="InterPro" id="IPR052907">
    <property type="entry name" value="Beta-lactamase/esterase"/>
</dbReference>
<feature type="domain" description="Beta-lactamase-related" evidence="1">
    <location>
        <begin position="118"/>
        <end position="208"/>
    </location>
</feature>
<protein>
    <recommendedName>
        <fullName evidence="1">Beta-lactamase-related domain-containing protein</fullName>
    </recommendedName>
</protein>
<keyword evidence="3" id="KW-1185">Reference proteome</keyword>
<evidence type="ECO:0000313" key="2">
    <source>
        <dbReference type="EMBL" id="KAF3454082.1"/>
    </source>
</evidence>
<comment type="caution">
    <text evidence="2">The sequence shown here is derived from an EMBL/GenBank/DDBJ whole genome shotgun (WGS) entry which is preliminary data.</text>
</comment>
<proteinExistence type="predicted"/>
<gene>
    <name evidence="2" type="ORF">FNV43_RR04529</name>
</gene>
<sequence length="423" mass="46753">MNLAVMQGKGKKKTPVARLSRTIKTTAARPSLKAAYTLTLFHLSFGLLHETDLLEELPSSCLTSDLPWLRNSFTQTRQQMTEKLLDVYFPLKQTGDRMDNDRWIYDSPVHSDVEAKLRKLLFELRDNRKVLGIQVCAYKDGEVIIDTSAGVLGENDPRPVQPDNLFPVFSATKAVTSGILHWLVDNGKLKLDEMVASIWPEFGSNGKDLVKHASGKKFQEILEEAFIYPLQIEGELYVGIPPGKCAESVENRLATLTLNTDYLNKLSGMSSQTELPSTFQPGNIFQLATTLTAVLNKLNFRRAIIPSASGNCSACAVARYYAALVDGGVVPPLHSSSSKRQLEYGNLVYPKKYGLGFKRYTSKEGSPIGFGHSGMGGWTGLCDVENRFTMAVTLNCVSFGSITADIVQLVCSELNIPIREKSW</sequence>
<organism evidence="2 3">
    <name type="scientific">Rhamnella rubrinervis</name>
    <dbReference type="NCBI Taxonomy" id="2594499"/>
    <lineage>
        <taxon>Eukaryota</taxon>
        <taxon>Viridiplantae</taxon>
        <taxon>Streptophyta</taxon>
        <taxon>Embryophyta</taxon>
        <taxon>Tracheophyta</taxon>
        <taxon>Spermatophyta</taxon>
        <taxon>Magnoliopsida</taxon>
        <taxon>eudicotyledons</taxon>
        <taxon>Gunneridae</taxon>
        <taxon>Pentapetalae</taxon>
        <taxon>rosids</taxon>
        <taxon>fabids</taxon>
        <taxon>Rosales</taxon>
        <taxon>Rhamnaceae</taxon>
        <taxon>rhamnoid group</taxon>
        <taxon>Rhamneae</taxon>
        <taxon>Rhamnella</taxon>
    </lineage>
</organism>
<dbReference type="EMBL" id="VOIH02000002">
    <property type="protein sequence ID" value="KAF3454082.1"/>
    <property type="molecule type" value="Genomic_DNA"/>
</dbReference>
<evidence type="ECO:0000313" key="3">
    <source>
        <dbReference type="Proteomes" id="UP000796880"/>
    </source>
</evidence>
<dbReference type="InterPro" id="IPR012338">
    <property type="entry name" value="Beta-lactam/transpept-like"/>
</dbReference>
<dbReference type="InterPro" id="IPR001466">
    <property type="entry name" value="Beta-lactam-related"/>
</dbReference>
<evidence type="ECO:0000259" key="1">
    <source>
        <dbReference type="Pfam" id="PF00144"/>
    </source>
</evidence>
<dbReference type="Gene3D" id="3.40.710.10">
    <property type="entry name" value="DD-peptidase/beta-lactamase superfamily"/>
    <property type="match status" value="2"/>
</dbReference>
<dbReference type="PANTHER" id="PTHR43319:SF3">
    <property type="entry name" value="BETA-LACTAMASE-RELATED DOMAIN-CONTAINING PROTEIN"/>
    <property type="match status" value="1"/>
</dbReference>
<dbReference type="SUPFAM" id="SSF56601">
    <property type="entry name" value="beta-lactamase/transpeptidase-like"/>
    <property type="match status" value="1"/>
</dbReference>
<accession>A0A8K0HJR3</accession>
<name>A0A8K0HJR3_9ROSA</name>
<dbReference type="PANTHER" id="PTHR43319">
    <property type="entry name" value="BETA-LACTAMASE-RELATED"/>
    <property type="match status" value="1"/>
</dbReference>
<reference evidence="2" key="1">
    <citation type="submission" date="2020-03" db="EMBL/GenBank/DDBJ databases">
        <title>A high-quality chromosome-level genome assembly of a woody plant with both climbing and erect habits, Rhamnella rubrinervis.</title>
        <authorList>
            <person name="Lu Z."/>
            <person name="Yang Y."/>
            <person name="Zhu X."/>
            <person name="Sun Y."/>
        </authorList>
    </citation>
    <scope>NUCLEOTIDE SEQUENCE</scope>
    <source>
        <strain evidence="2">BYM</strain>
        <tissue evidence="2">Leaf</tissue>
    </source>
</reference>
<dbReference type="Proteomes" id="UP000796880">
    <property type="component" value="Unassembled WGS sequence"/>
</dbReference>
<dbReference type="AlphaFoldDB" id="A0A8K0HJR3"/>
<dbReference type="Pfam" id="PF00144">
    <property type="entry name" value="Beta-lactamase"/>
    <property type="match status" value="1"/>
</dbReference>